<dbReference type="GO" id="GO:0022857">
    <property type="term" value="F:transmembrane transporter activity"/>
    <property type="evidence" value="ECO:0007669"/>
    <property type="project" value="InterPro"/>
</dbReference>
<feature type="transmembrane region" description="Helical" evidence="8">
    <location>
        <begin position="143"/>
        <end position="168"/>
    </location>
</feature>
<evidence type="ECO:0000256" key="6">
    <source>
        <dbReference type="ARBA" id="ARBA00022989"/>
    </source>
</evidence>
<dbReference type="AlphaFoldDB" id="A0A4P8EFW5"/>
<protein>
    <submittedName>
        <fullName evidence="9">Iron ABC transporter permease</fullName>
    </submittedName>
</protein>
<gene>
    <name evidence="9" type="ORF">EOK75_08385</name>
</gene>
<dbReference type="Pfam" id="PF01032">
    <property type="entry name" value="FecCD"/>
    <property type="match status" value="1"/>
</dbReference>
<evidence type="ECO:0000256" key="5">
    <source>
        <dbReference type="ARBA" id="ARBA00022692"/>
    </source>
</evidence>
<evidence type="ECO:0000256" key="1">
    <source>
        <dbReference type="ARBA" id="ARBA00004651"/>
    </source>
</evidence>
<evidence type="ECO:0000313" key="10">
    <source>
        <dbReference type="Proteomes" id="UP000298631"/>
    </source>
</evidence>
<reference evidence="9 10" key="1">
    <citation type="submission" date="2019-05" db="EMBL/GenBank/DDBJ databases">
        <title>Pseudorhodobacter turbinis sp. nov., isolated from the gut of the Korean turban shell.</title>
        <authorList>
            <person name="Jeong Y.-S."/>
            <person name="Kang W.-R."/>
            <person name="Bae J.-W."/>
        </authorList>
    </citation>
    <scope>NUCLEOTIDE SEQUENCE [LARGE SCALE GENOMIC DNA]</scope>
    <source>
        <strain evidence="9 10">S12M18</strain>
    </source>
</reference>
<keyword evidence="6 8" id="KW-1133">Transmembrane helix</keyword>
<dbReference type="InterPro" id="IPR000522">
    <property type="entry name" value="ABC_transptr_permease_BtuC"/>
</dbReference>
<feature type="transmembrane region" description="Helical" evidence="8">
    <location>
        <begin position="111"/>
        <end position="131"/>
    </location>
</feature>
<dbReference type="GO" id="GO:0033214">
    <property type="term" value="P:siderophore-iron import into cell"/>
    <property type="evidence" value="ECO:0007669"/>
    <property type="project" value="TreeGrafter"/>
</dbReference>
<dbReference type="InterPro" id="IPR037294">
    <property type="entry name" value="ABC_BtuC-like"/>
</dbReference>
<evidence type="ECO:0000256" key="3">
    <source>
        <dbReference type="ARBA" id="ARBA00022448"/>
    </source>
</evidence>
<evidence type="ECO:0000313" key="9">
    <source>
        <dbReference type="EMBL" id="QCO55758.1"/>
    </source>
</evidence>
<proteinExistence type="inferred from homology"/>
<dbReference type="Gene3D" id="1.10.3470.10">
    <property type="entry name" value="ABC transporter involved in vitamin B12 uptake, BtuC"/>
    <property type="match status" value="1"/>
</dbReference>
<feature type="transmembrane region" description="Helical" evidence="8">
    <location>
        <begin position="232"/>
        <end position="253"/>
    </location>
</feature>
<keyword evidence="3" id="KW-0813">Transport</keyword>
<comment type="similarity">
    <text evidence="2">Belongs to the binding-protein-dependent transport system permease family. FecCD subfamily.</text>
</comment>
<feature type="transmembrane region" description="Helical" evidence="8">
    <location>
        <begin position="85"/>
        <end position="105"/>
    </location>
</feature>
<dbReference type="RefSeq" id="WP_137193519.1">
    <property type="nucleotide sequence ID" value="NZ_CP039964.1"/>
</dbReference>
<dbReference type="EMBL" id="CP039964">
    <property type="protein sequence ID" value="QCO55758.1"/>
    <property type="molecule type" value="Genomic_DNA"/>
</dbReference>
<evidence type="ECO:0000256" key="7">
    <source>
        <dbReference type="ARBA" id="ARBA00023136"/>
    </source>
</evidence>
<feature type="transmembrane region" description="Helical" evidence="8">
    <location>
        <begin position="188"/>
        <end position="205"/>
    </location>
</feature>
<evidence type="ECO:0000256" key="8">
    <source>
        <dbReference type="SAM" id="Phobius"/>
    </source>
</evidence>
<dbReference type="SUPFAM" id="SSF81345">
    <property type="entry name" value="ABC transporter involved in vitamin B12 uptake, BtuC"/>
    <property type="match status" value="1"/>
</dbReference>
<feature type="transmembrane region" description="Helical" evidence="8">
    <location>
        <begin position="273"/>
        <end position="291"/>
    </location>
</feature>
<organism evidence="9 10">
    <name type="scientific">Pseudorhodobacter turbinis</name>
    <dbReference type="NCBI Taxonomy" id="2500533"/>
    <lineage>
        <taxon>Bacteria</taxon>
        <taxon>Pseudomonadati</taxon>
        <taxon>Pseudomonadota</taxon>
        <taxon>Alphaproteobacteria</taxon>
        <taxon>Rhodobacterales</taxon>
        <taxon>Paracoccaceae</taxon>
        <taxon>Pseudorhodobacter</taxon>
    </lineage>
</organism>
<evidence type="ECO:0000256" key="2">
    <source>
        <dbReference type="ARBA" id="ARBA00007935"/>
    </source>
</evidence>
<dbReference type="CDD" id="cd06550">
    <property type="entry name" value="TM_ABC_iron-siderophores_like"/>
    <property type="match status" value="1"/>
</dbReference>
<dbReference type="GO" id="GO:0005886">
    <property type="term" value="C:plasma membrane"/>
    <property type="evidence" value="ECO:0007669"/>
    <property type="project" value="UniProtKB-SubCell"/>
</dbReference>
<dbReference type="Proteomes" id="UP000298631">
    <property type="component" value="Chromosome"/>
</dbReference>
<name>A0A4P8EFW5_9RHOB</name>
<dbReference type="PANTHER" id="PTHR30472">
    <property type="entry name" value="FERRIC ENTEROBACTIN TRANSPORT SYSTEM PERMEASE PROTEIN"/>
    <property type="match status" value="1"/>
</dbReference>
<feature type="transmembrane region" description="Helical" evidence="8">
    <location>
        <begin position="303"/>
        <end position="320"/>
    </location>
</feature>
<evidence type="ECO:0000256" key="4">
    <source>
        <dbReference type="ARBA" id="ARBA00022475"/>
    </source>
</evidence>
<dbReference type="FunFam" id="1.10.3470.10:FF:000001">
    <property type="entry name" value="Vitamin B12 ABC transporter permease BtuC"/>
    <property type="match status" value="1"/>
</dbReference>
<comment type="subcellular location">
    <subcellularLocation>
        <location evidence="1">Cell membrane</location>
        <topology evidence="1">Multi-pass membrane protein</topology>
    </subcellularLocation>
</comment>
<sequence>MRASIWLTLALAISLMASLSVGDQRIPALSVLGALVGADSTPITNGFIVIELRLPRAILGALVGAALAVAGAATQALIRNPLAESGLLGINSGAALAATIVIVQADNLPESLLPLFAVGGALAMSAAIYALAWRAGTNTLRLILVGIGLGALAGAAASFLSVFGPVAQAQRAMVWLAGSLNDARWVKSLWLLAGGLPAVGVLWLMKHDLDLISLGDTTARALGQRVHMVRGIAVFAAAGLAGVAVAAAGPIAFVGLVAPHVARRVVGAGHARLIPAAALTGAVMVVLADLFARRVFAPGQLPVGLATALLGAPFFGYILWKKRHD</sequence>
<dbReference type="KEGG" id="pseb:EOK75_08385"/>
<keyword evidence="7 8" id="KW-0472">Membrane</keyword>
<accession>A0A4P8EFW5</accession>
<keyword evidence="4" id="KW-1003">Cell membrane</keyword>
<keyword evidence="10" id="KW-1185">Reference proteome</keyword>
<keyword evidence="5 8" id="KW-0812">Transmembrane</keyword>
<dbReference type="PANTHER" id="PTHR30472:SF24">
    <property type="entry name" value="FERRIC ENTEROBACTIN TRANSPORT SYSTEM PERMEASE PROTEIN FEPG"/>
    <property type="match status" value="1"/>
</dbReference>
<feature type="transmembrane region" description="Helical" evidence="8">
    <location>
        <begin position="57"/>
        <end position="78"/>
    </location>
</feature>
<dbReference type="OrthoDB" id="9811975at2"/>